<dbReference type="InterPro" id="IPR025155">
    <property type="entry name" value="WxxW_domain"/>
</dbReference>
<evidence type="ECO:0000259" key="12">
    <source>
        <dbReference type="PROSITE" id="PS51233"/>
    </source>
</evidence>
<feature type="domain" description="VWFD" evidence="12">
    <location>
        <begin position="3344"/>
        <end position="3527"/>
    </location>
</feature>
<evidence type="ECO:0000256" key="1">
    <source>
        <dbReference type="ARBA" id="ARBA00004613"/>
    </source>
</evidence>
<dbReference type="InterPro" id="IPR001846">
    <property type="entry name" value="VWF_type-D"/>
</dbReference>
<keyword evidence="3" id="KW-0732">Signal</keyword>
<dbReference type="InterPro" id="IPR014853">
    <property type="entry name" value="VWF/SSPO/ZAN-like_Cys-rich_dom"/>
</dbReference>
<dbReference type="GO" id="GO:0005576">
    <property type="term" value="C:extracellular region"/>
    <property type="evidence" value="ECO:0007669"/>
    <property type="project" value="UniProtKB-SubCell"/>
</dbReference>
<feature type="region of interest" description="Disordered" evidence="9">
    <location>
        <begin position="2501"/>
        <end position="2540"/>
    </location>
</feature>
<feature type="domain" description="VWFD" evidence="12">
    <location>
        <begin position="882"/>
        <end position="1052"/>
    </location>
</feature>
<proteinExistence type="predicted"/>
<dbReference type="Pfam" id="PF25962">
    <property type="entry name" value="TIL_OTOGL_Mucin"/>
    <property type="match status" value="1"/>
</dbReference>
<evidence type="ECO:0000256" key="3">
    <source>
        <dbReference type="ARBA" id="ARBA00022729"/>
    </source>
</evidence>
<dbReference type="SMART" id="SM00215">
    <property type="entry name" value="VWC_out"/>
    <property type="match status" value="2"/>
</dbReference>
<dbReference type="PROSITE" id="PS01208">
    <property type="entry name" value="VWFC_1"/>
    <property type="match status" value="1"/>
</dbReference>
<evidence type="ECO:0000259" key="11">
    <source>
        <dbReference type="PROSITE" id="PS50184"/>
    </source>
</evidence>
<keyword evidence="7" id="KW-0325">Glycoprotein</keyword>
<feature type="domain" description="VWFD" evidence="12">
    <location>
        <begin position="405"/>
        <end position="585"/>
    </location>
</feature>
<evidence type="ECO:0008006" key="15">
    <source>
        <dbReference type="Google" id="ProtNLM"/>
    </source>
</evidence>
<keyword evidence="6 8" id="KW-1015">Disulfide bond</keyword>
<feature type="disulfide bond" evidence="8">
    <location>
        <begin position="3959"/>
        <end position="4011"/>
    </location>
</feature>
<dbReference type="PROSITE" id="PS01185">
    <property type="entry name" value="CTCK_1"/>
    <property type="match status" value="1"/>
</dbReference>
<feature type="domain" description="VWFC" evidence="11">
    <location>
        <begin position="3782"/>
        <end position="3850"/>
    </location>
</feature>
<feature type="region of interest" description="Disordered" evidence="9">
    <location>
        <begin position="3067"/>
        <end position="3096"/>
    </location>
</feature>
<dbReference type="PROSITE" id="PS01225">
    <property type="entry name" value="CTCK_2"/>
    <property type="match status" value="1"/>
</dbReference>
<organism evidence="13 14">
    <name type="scientific">Oryzias latipes</name>
    <name type="common">Japanese rice fish</name>
    <name type="synonym">Japanese killifish</name>
    <dbReference type="NCBI Taxonomy" id="8090"/>
    <lineage>
        <taxon>Eukaryota</taxon>
        <taxon>Metazoa</taxon>
        <taxon>Chordata</taxon>
        <taxon>Craniata</taxon>
        <taxon>Vertebrata</taxon>
        <taxon>Euteleostomi</taxon>
        <taxon>Actinopterygii</taxon>
        <taxon>Neopterygii</taxon>
        <taxon>Teleostei</taxon>
        <taxon>Neoteleostei</taxon>
        <taxon>Acanthomorphata</taxon>
        <taxon>Ovalentaria</taxon>
        <taxon>Atherinomorphae</taxon>
        <taxon>Beloniformes</taxon>
        <taxon>Adrianichthyidae</taxon>
        <taxon>Oryziinae</taxon>
        <taxon>Oryzias</taxon>
    </lineage>
</organism>
<evidence type="ECO:0000256" key="7">
    <source>
        <dbReference type="ARBA" id="ARBA00023180"/>
    </source>
</evidence>
<feature type="region of interest" description="Disordered" evidence="9">
    <location>
        <begin position="3119"/>
        <end position="3176"/>
    </location>
</feature>
<comment type="caution">
    <text evidence="8">Lacks conserved residue(s) required for the propagation of feature annotation.</text>
</comment>
<dbReference type="InterPro" id="IPR050780">
    <property type="entry name" value="Mucin_vWF_Thrombospondin_sf"/>
</dbReference>
<dbReference type="PROSITE" id="PS50184">
    <property type="entry name" value="VWFC_2"/>
    <property type="match status" value="2"/>
</dbReference>
<dbReference type="InterPro" id="IPR001007">
    <property type="entry name" value="VWF_dom"/>
</dbReference>
<dbReference type="FunFam" id="2.10.25.10:FF:000674">
    <property type="entry name" value="Mucin-2"/>
    <property type="match status" value="1"/>
</dbReference>
<dbReference type="InterPro" id="IPR036084">
    <property type="entry name" value="Ser_inhib-like_sf"/>
</dbReference>
<evidence type="ECO:0000256" key="8">
    <source>
        <dbReference type="PROSITE-ProRule" id="PRU00039"/>
    </source>
</evidence>
<dbReference type="Pfam" id="PF08742">
    <property type="entry name" value="C8"/>
    <property type="match status" value="4"/>
</dbReference>
<evidence type="ECO:0000256" key="4">
    <source>
        <dbReference type="ARBA" id="ARBA00022737"/>
    </source>
</evidence>
<dbReference type="SMART" id="SM00216">
    <property type="entry name" value="VWD"/>
    <property type="match status" value="4"/>
</dbReference>
<dbReference type="PANTHER" id="PTHR11339">
    <property type="entry name" value="EXTRACELLULAR MATRIX GLYCOPROTEIN RELATED"/>
    <property type="match status" value="1"/>
</dbReference>
<dbReference type="SMART" id="SM00041">
    <property type="entry name" value="CT"/>
    <property type="match status" value="1"/>
</dbReference>
<dbReference type="Gene3D" id="2.10.25.10">
    <property type="entry name" value="Laminin"/>
    <property type="match status" value="4"/>
</dbReference>
<dbReference type="Pfam" id="PF00094">
    <property type="entry name" value="VWD"/>
    <property type="match status" value="4"/>
</dbReference>
<keyword evidence="5" id="KW-0186">Copper</keyword>
<dbReference type="PANTHER" id="PTHR11339:SF371">
    <property type="entry name" value="MUCIN-2"/>
    <property type="match status" value="1"/>
</dbReference>
<feature type="region of interest" description="Disordered" evidence="9">
    <location>
        <begin position="2155"/>
        <end position="2485"/>
    </location>
</feature>
<feature type="domain" description="VWFD" evidence="12">
    <location>
        <begin position="45"/>
        <end position="215"/>
    </location>
</feature>
<feature type="disulfide bond" evidence="8">
    <location>
        <begin position="3955"/>
        <end position="4009"/>
    </location>
</feature>
<feature type="domain" description="CTCK" evidence="10">
    <location>
        <begin position="3930"/>
        <end position="4017"/>
    </location>
</feature>
<feature type="region of interest" description="Disordered" evidence="9">
    <location>
        <begin position="1561"/>
        <end position="2018"/>
    </location>
</feature>
<reference evidence="13 14" key="2">
    <citation type="submission" date="2017-04" db="EMBL/GenBank/DDBJ databases">
        <title>CpG methylation of centromeres and impact of large insertions on vertebrate speciation.</title>
        <authorList>
            <person name="Ichikawa K."/>
            <person name="Yoshimura J."/>
            <person name="Morishita S."/>
        </authorList>
    </citation>
    <scope>NUCLEOTIDE SEQUENCE</scope>
    <source>
        <strain evidence="13 14">HNI</strain>
    </source>
</reference>
<dbReference type="InterPro" id="IPR006207">
    <property type="entry name" value="Cys_knot_C"/>
</dbReference>
<accession>A0A3P9KKP3</accession>
<name>A0A3P9KKP3_ORYLA</name>
<reference key="1">
    <citation type="journal article" date="2007" name="Nature">
        <title>The medaka draft genome and insights into vertebrate genome evolution.</title>
        <authorList>
            <person name="Kasahara M."/>
            <person name="Naruse K."/>
            <person name="Sasaki S."/>
            <person name="Nakatani Y."/>
            <person name="Qu W."/>
            <person name="Ahsan B."/>
            <person name="Yamada T."/>
            <person name="Nagayasu Y."/>
            <person name="Doi K."/>
            <person name="Kasai Y."/>
            <person name="Jindo T."/>
            <person name="Kobayashi D."/>
            <person name="Shimada A."/>
            <person name="Toyoda A."/>
            <person name="Kuroki Y."/>
            <person name="Fujiyama A."/>
            <person name="Sasaki T."/>
            <person name="Shimizu A."/>
            <person name="Asakawa S."/>
            <person name="Shimizu N."/>
            <person name="Hashimoto S."/>
            <person name="Yang J."/>
            <person name="Lee Y."/>
            <person name="Matsushima K."/>
            <person name="Sugano S."/>
            <person name="Sakaizumi M."/>
            <person name="Narita T."/>
            <person name="Ohishi K."/>
            <person name="Haga S."/>
            <person name="Ohta F."/>
            <person name="Nomoto H."/>
            <person name="Nogata K."/>
            <person name="Morishita T."/>
            <person name="Endo T."/>
            <person name="Shin-I T."/>
            <person name="Takeda H."/>
            <person name="Morishita S."/>
            <person name="Kohara Y."/>
        </authorList>
    </citation>
    <scope>NUCLEOTIDE SEQUENCE [LARGE SCALE GENOMIC DNA]</scope>
    <source>
        <strain>Hd-rR</strain>
    </source>
</reference>
<feature type="region of interest" description="Disordered" evidence="9">
    <location>
        <begin position="1467"/>
        <end position="1548"/>
    </location>
</feature>
<feature type="domain" description="VWFC" evidence="11">
    <location>
        <begin position="3675"/>
        <end position="3744"/>
    </location>
</feature>
<keyword evidence="2" id="KW-0964">Secreted</keyword>
<feature type="region of interest" description="Disordered" evidence="9">
    <location>
        <begin position="1255"/>
        <end position="1316"/>
    </location>
</feature>
<dbReference type="SMART" id="SM00832">
    <property type="entry name" value="C8"/>
    <property type="match status" value="4"/>
</dbReference>
<dbReference type="Pfam" id="PF13330">
    <property type="entry name" value="Mucin2_WxxW"/>
    <property type="match status" value="2"/>
</dbReference>
<evidence type="ECO:0000256" key="6">
    <source>
        <dbReference type="ARBA" id="ARBA00023157"/>
    </source>
</evidence>
<dbReference type="InterPro" id="IPR002919">
    <property type="entry name" value="TIL_dom"/>
</dbReference>
<evidence type="ECO:0000313" key="14">
    <source>
        <dbReference type="Proteomes" id="UP000265180"/>
    </source>
</evidence>
<evidence type="ECO:0000259" key="10">
    <source>
        <dbReference type="PROSITE" id="PS01225"/>
    </source>
</evidence>
<dbReference type="Pfam" id="PF01826">
    <property type="entry name" value="TIL"/>
    <property type="match status" value="2"/>
</dbReference>
<dbReference type="FunFam" id="2.10.25.10:FF:000153">
    <property type="entry name" value="MUC5B isoform 1"/>
    <property type="match status" value="1"/>
</dbReference>
<feature type="region of interest" description="Disordered" evidence="9">
    <location>
        <begin position="2898"/>
        <end position="3055"/>
    </location>
</feature>
<evidence type="ECO:0000256" key="9">
    <source>
        <dbReference type="SAM" id="MobiDB-lite"/>
    </source>
</evidence>
<dbReference type="Proteomes" id="UP000265180">
    <property type="component" value="Chromosome 6"/>
</dbReference>
<dbReference type="PROSITE" id="PS51233">
    <property type="entry name" value="VWFD"/>
    <property type="match status" value="4"/>
</dbReference>
<keyword evidence="4" id="KW-0677">Repeat</keyword>
<feature type="region of interest" description="Disordered" evidence="9">
    <location>
        <begin position="2555"/>
        <end position="2884"/>
    </location>
</feature>
<dbReference type="InterPro" id="IPR058753">
    <property type="entry name" value="TIL_OTOGL_Mucin"/>
</dbReference>
<dbReference type="SUPFAM" id="SSF57567">
    <property type="entry name" value="Serine protease inhibitors"/>
    <property type="match status" value="4"/>
</dbReference>
<protein>
    <recommendedName>
        <fullName evidence="15">Mucin-2-like</fullName>
    </recommendedName>
</protein>
<comment type="subcellular location">
    <subcellularLocation>
        <location evidence="1">Secreted</location>
    </subcellularLocation>
</comment>
<sequence length="4033" mass="439143">MTIAASGDNRPAVVTMRWRSVCLSILAVFLVTEVQTRLVRNHVSSICSTWGREHFKTFDGDVYQFPGLCEYNLVSDCHELYQEFSVHLKRTEQDGKPTVSYVLVTVNDLYFHITKTRVAVNSELVTLPYYQGGVQVEKNAVYTKLQAKVGFTVMWNGDDAVMVEIDNDYANRTCGLCGDFNGFPVFNEFMHNGRKISPIEFGNKHKAHRPNDDCEDPFEEEELLQTRTVDESCKEFRTPCEQMLVTESWSSCIKLIDPEVYIQACVLDMCSCSNSSDDFCVCSTLSEFSRQCSHAGGQPPNWRSLQFCDKQCPYNMVFEESGSPCMDTCTHQDTSSLCEEHKIDGCFCPPGTVFDDISMRGCIDKSDCQCKHINIYDAGQVYRQDTEECTCFEGRWICVSLQRRALCSVEEGSHFTTFDGKAYTFHGDCYYTLAKVERKDDMSPKFTILAQLVPCAHQQFDTCLKTLKVLLNNDRNNVLTFTPDGLVQQNSQPVSLPYYSGDITIFQPSSFHIMMQTRFGIQIQVQHVPVMQVYITLEESYKAKSRGLCGDFNMVLSDDMRTPQGIVEGTAGSFANSWKANLMCSDTEERLDDPCSLSIENELYAKHWCALLRSPNSEFTQCHSVVDPEAFYKRCMYSSCNCEKSEACLCAVFSSYARACAAKEVFLTDWSENVCNKYTNNCPETQVFSYKHQRCQLTCRSLSSEQQSCSSDFLPVDGCSCAEGFYLNENHMCVPMAKCSCYHNGAYIQAGKSINIKDEHCVCNNGMLHCRSWRFRSEVTACPFPRVFFNCSAASREETELQCVQSCLNLDSDDCGYTDCESGCRCPSGLLDDGRGSCVKQSDCPCQHDGRVYAPRSIISKQCNKCTCKSGQWECTEQKCPETCIIYGSGHYNTFDHRTFGFQGHCGYVAMKNNCGNKTGENRFGVITENVPCGSTNATCSKNVKVQLGRTEIILTKGNYKVEDLEVGALLKYKVRRVGLYLVVESDIGVAVMWDRKTTIRILLEPQHSGEVCGLCGNFDGDGQNDFTTQGQMVVTNPLEFANSWKVRSSCKDVEENVDPCDLEPKRQHWAKMMCGIITGTTFHQCHTKVNPQPYYDNCVKDSCACDAGGDCECFCSAVGAYAQACNEAGVCVAWRTPDICPVFCDYYNNPNDCTWHYHPCHTPCYKTCLNPHGICSNPIPNLEGCYPVCPEDKPIFDEKNQTCVEACPYCIYNGTIYEENEVIYNVTDNLGMCYYAICINSTVIHSNESCAATTATPPTQSTTTMETSTTTVSTTTPTRQTTSTMEQTTTTQTIKPPEFTTSTPESTTTTSTTVATTTPEMTTTTEATTTSTSTACVPTCEWSEWYNVHNPTTDKNDWETYENITNSGLQICHDPMLIDCRSADSPDMDFDDFIEETKQTVECDISFGLICKKENQPLRPGKCFDYKIRVCCPVSTCQPTASTLTTIESTTTTTTVATTTTPEIPTTTVATTTPTKQTTTTEQTTTTQTITPPEFTTSTPESTTTTATTVGTTTPEQTTTTPKTTTTLPPEFTTTTPETTTTTTTTVATTTPEITITTEATTTPPKETTTTPEQTTTTPKTTTLPPEFTTTTPETTTTTTTTVATTTPEMTTTTEATTTPLKETTTTPEQTTTTPKTTTTLPPEFTTTTPETTTTTTTTVETTTTPEITPTTEATTTPPKETTTTPEMTTTTPKTTTTLPPEFTTTTPETTTTTTTTVATTTPEMTTTTEATTTPPKETTATQEQTTTTPKTTTLPPELTTTTPETTTTTTTTLGTTTPEMNTTTEATTTTPKETTTTPKQTTTIPKTTTLPPEFTTTTPESTTTTTTTVATTTPEMTTTTEATTTTPKETTTTPEQTTTTPKTTTTLPPEFTTTTPETTTKTTTTVATTTPEMTTTTEATTTPPNETTTTPEKTTTTPKTTTTLPPEFTTTTPETTTTTTTTVGTTTPEMTTATESTTTPPKETTTTPEQTTTSPKTTTTTLPPEFTPTTPETTTTTTTTVATTTPEMTTTTEATTSTSTACVPTCEWSEWYNVHNPTTDKNDWETYENITNSGLQICHDPMLIDCRSADSPDMDFDDFIEETKQTVECDISFGLICKKENQPLRPGKCFDYKIRVCCPVSTCQPTASTLTTLESTTTTTTVATATTPEIPTTTVATTTPTKQTTTTTEQTTTTQTITPPEFTTSTPESTTTTATTVGTTTPEMTTTTEATTTPPKETTTTPEQTTTTPKTTTTLPPEFTTTTPETTTTTTTTVETKTTPEITPTTEATTTPPKETTTTPEMTTTTPKTTTTLPPEFTTTTPETTTTTTTTVATTTPEMTTTTEATTTPPKETTTTPKQTTTTPKTTTKPPEFTTTTPETTTTTTTTVATTTTPEITPTTEATTTPTKHSTTTMEQTTTTPKTTTTLPPEFTTTTPETTTTTTTTVATTTTPEITPTTEATTTPTKHSTTTTEQTTTSPKTTTTLPPEFTTTTPKTTTTTTTTVGTTTSEMTTTTEAITTPPKETTTTPKQTTTTPKTTTLPPEFTTTTPETTTTTTTTVATTTPEITITTEATTTPPNQTTTTPEQTTTAPKSTTTLPPEFTTTTPETTTTTTTTVATTTPEMTTTTEATTTPPKETTTTPEQTTTTPKTTTLPPEFTTTTPQTTTTTTTTVATTTPEMTTTTEATTTPPKETTTTPEQTTTTPKTTTTLPPEFTTTTPQTTTTTTTTVATTTTPEITPTTEATTTPTKHSTTTTEQTTTTPKTTTTLPPEFTTTTPETTTTTTTTVATTTTPEITPTTEATTTPTKHSTTTTEQTTTTPKTTTTLPPEFTTTTPETTTTTTTTVATTTTPEITPTTEATTTPTKHSTTTTEQTTTTPKTTTTLPPEFTTTTPKTNTTTTTTVATTTPEITTTTEATTTPHNETTTTPEQTTTTPKTTTTLPPEFTTTTPETTTTTTTTVATTTPEMTTTTEATTTPPKETTTSPEQTTTTPKTTTTLPPEFTTTTPETTTTTATTVATTTTPEITPTTEATTTPTKHSTTTTEQTTTMPKTTTTPPEFTTTTPGSTTTTTTTLATTTTQEITPTTKATTTPTIQTTTSTTIPPDFTTTTPESTTTIKTTVATTTTPEITTITKATTTPTKQSTTTIKHSTTTPKTPTTPNIIGTTTLESTTTTTPTVASTTTPELTTTTKATTTSTTITTSFTIVTGPTSTSSTPVTDKVVTDSTTQTTTECFCIINGTQYKPGEVIFDMYHIGSGICLTMICSDTCKIINKTEACPTTAPSTLEPTPTSYTPSCPEWDVVQNETFVLCNCTMARCIENGTIEIIPYECPPLQNITCASGKKPVLVYDEFYCCQHYVCDCVCEGWGDPHYITFDGLYYSYQGNCTYILMEEITQTHNLKIYVDNVYCDPTEDVSCPRSIIISFNSQVITLVNHNLIGAPRLEAFENGESLRLPYSQHGMKVLSSSLNLVFEIPRLKVVITFGMTGFSITLPYRSFGRNTQGHCGTCTNNQADDCMLPGGQLVENCAIMADFWLAQDIYQPDCEVPSVLPTSPPEPPVEPTPCNPDSICDLIKSSVFAECHSLVSPDNFYRGCVFDSCHVSNPAVECTSLQTYAAACAQAGVCLHWRNHTKLCDYSCPSDKIYKPCGPAEQPTCEDNPNEPSFNYTIEGCFCPDGMKLFNKDSGICVEKCGCLDPEGIPREFNERFEYKCQDCICDESTKTIVCKPKTCPPPHNADCTAPGFVVVNQTNPEDPCCYDYVCECQISTCPANTINCQVGYKPVMSVPEGKCCPEYLCEPKRVCVHKQIEYQPGASVPAHVCQNCICSNEVDPKTGLFKVVCEFMLCDQNCGAGFEYVETDSDECCGECVQKDCVIKINSTQHILTEGQTWSPPGNKCEQYTCVKNDDILTTVTSHIICPMFQESNCEPDSIQTAANGCCKICVEKDKACKVVSMTTRVTHNGCQAEEEVDMPYCEGSCNTFTKYSEAAAAMQHSCSCCKETRFSNRTIDLLCLTGEKIPFTYMHVEECGCGQTACTKPAGLPSRRKRSFTLQ</sequence>
<evidence type="ECO:0000256" key="2">
    <source>
        <dbReference type="ARBA" id="ARBA00022525"/>
    </source>
</evidence>
<dbReference type="Ensembl" id="ENSORLT00020000336.1">
    <property type="protein sequence ID" value="ENSORLP00020008934.1"/>
    <property type="gene ID" value="ENSORLG00020009856.1"/>
</dbReference>
<dbReference type="CDD" id="cd19941">
    <property type="entry name" value="TIL"/>
    <property type="match status" value="4"/>
</dbReference>
<dbReference type="SMART" id="SM00214">
    <property type="entry name" value="VWC"/>
    <property type="match status" value="3"/>
</dbReference>
<feature type="disulfide bond" evidence="8">
    <location>
        <begin position="3944"/>
        <end position="3993"/>
    </location>
</feature>
<reference evidence="13" key="4">
    <citation type="submission" date="2025-09" db="UniProtKB">
        <authorList>
            <consortium name="Ensembl"/>
        </authorList>
    </citation>
    <scope>IDENTIFICATION</scope>
    <source>
        <strain evidence="13">HNI</strain>
    </source>
</reference>
<evidence type="ECO:0000256" key="5">
    <source>
        <dbReference type="ARBA" id="ARBA00023008"/>
    </source>
</evidence>
<reference evidence="13" key="3">
    <citation type="submission" date="2025-08" db="UniProtKB">
        <authorList>
            <consortium name="Ensembl"/>
        </authorList>
    </citation>
    <scope>IDENTIFICATION</scope>
    <source>
        <strain evidence="13">HNI</strain>
    </source>
</reference>
<evidence type="ECO:0000313" key="13">
    <source>
        <dbReference type="Ensembl" id="ENSORLP00020008934.1"/>
    </source>
</evidence>